<protein>
    <submittedName>
        <fullName evidence="4">CRE-THOC-3 protein</fullName>
    </submittedName>
</protein>
<dbReference type="InterPro" id="IPR015943">
    <property type="entry name" value="WD40/YVTN_repeat-like_dom_sf"/>
</dbReference>
<dbReference type="Gene3D" id="2.130.10.10">
    <property type="entry name" value="YVTN repeat-like/Quinoprotein amine dehydrogenase"/>
    <property type="match status" value="2"/>
</dbReference>
<dbReference type="SMART" id="SM00320">
    <property type="entry name" value="WD40"/>
    <property type="match status" value="6"/>
</dbReference>
<dbReference type="FunCoup" id="E3LVR0">
    <property type="interactions" value="2866"/>
</dbReference>
<dbReference type="GO" id="GO:0000445">
    <property type="term" value="C:THO complex part of transcription export complex"/>
    <property type="evidence" value="ECO:0007669"/>
    <property type="project" value="TreeGrafter"/>
</dbReference>
<dbReference type="Proteomes" id="UP000008281">
    <property type="component" value="Unassembled WGS sequence"/>
</dbReference>
<dbReference type="AlphaFoldDB" id="E3LVR0"/>
<dbReference type="OrthoDB" id="340259at2759"/>
<dbReference type="CTD" id="9812596"/>
<dbReference type="GO" id="GO:0006406">
    <property type="term" value="P:mRNA export from nucleus"/>
    <property type="evidence" value="ECO:0007669"/>
    <property type="project" value="InterPro"/>
</dbReference>
<reference evidence="4" key="1">
    <citation type="submission" date="2007-07" db="EMBL/GenBank/DDBJ databases">
        <title>PCAP assembly of the Caenorhabditis remanei genome.</title>
        <authorList>
            <consortium name="The Caenorhabditis remanei Sequencing Consortium"/>
            <person name="Wilson R.K."/>
        </authorList>
    </citation>
    <scope>NUCLEOTIDE SEQUENCE [LARGE SCALE GENOMIC DNA]</scope>
    <source>
        <strain evidence="4">PB4641</strain>
    </source>
</reference>
<keyword evidence="2" id="KW-0677">Repeat</keyword>
<dbReference type="FunFam" id="2.130.10.10:FF:000746">
    <property type="entry name" value="THO Complex (Transcription factor/nuclear export) subunit"/>
    <property type="match status" value="1"/>
</dbReference>
<keyword evidence="1" id="KW-0853">WD repeat</keyword>
<dbReference type="InterPro" id="IPR001680">
    <property type="entry name" value="WD40_rpt"/>
</dbReference>
<dbReference type="GeneID" id="9812596"/>
<dbReference type="RefSeq" id="XP_003112193.2">
    <property type="nucleotide sequence ID" value="XM_003112145.2"/>
</dbReference>
<accession>E3LVR0</accession>
<dbReference type="SUPFAM" id="SSF50978">
    <property type="entry name" value="WD40 repeat-like"/>
    <property type="match status" value="1"/>
</dbReference>
<dbReference type="Pfam" id="PF00400">
    <property type="entry name" value="WD40"/>
    <property type="match status" value="3"/>
</dbReference>
<dbReference type="eggNOG" id="KOG1407">
    <property type="taxonomic scope" value="Eukaryota"/>
</dbReference>
<evidence type="ECO:0000256" key="3">
    <source>
        <dbReference type="ARBA" id="ARBA00046343"/>
    </source>
</evidence>
<evidence type="ECO:0000313" key="4">
    <source>
        <dbReference type="EMBL" id="EFP12627.1"/>
    </source>
</evidence>
<dbReference type="PANTHER" id="PTHR22839">
    <property type="entry name" value="THO COMPLEX SUBUNIT 3 THO3"/>
    <property type="match status" value="1"/>
</dbReference>
<keyword evidence="5" id="KW-1185">Reference proteome</keyword>
<dbReference type="STRING" id="31234.E3LVR0"/>
<gene>
    <name evidence="4" type="primary">Cre-thoc-3</name>
    <name evidence="4" type="ORF">CRE_29570</name>
</gene>
<name>E3LVR0_CAERE</name>
<dbReference type="OMA" id="WNADGRH"/>
<evidence type="ECO:0000313" key="5">
    <source>
        <dbReference type="Proteomes" id="UP000008281"/>
    </source>
</evidence>
<proteinExistence type="inferred from homology"/>
<evidence type="ECO:0000256" key="2">
    <source>
        <dbReference type="ARBA" id="ARBA00022737"/>
    </source>
</evidence>
<dbReference type="HOGENOM" id="CLU_045202_0_0_1"/>
<dbReference type="PANTHER" id="PTHR22839:SF0">
    <property type="entry name" value="THO COMPLEX SUBUNIT 3"/>
    <property type="match status" value="1"/>
</dbReference>
<comment type="similarity">
    <text evidence="3">Belongs to the THOC3 family.</text>
</comment>
<dbReference type="InterPro" id="IPR040132">
    <property type="entry name" value="Tex1/THOC3"/>
</dbReference>
<dbReference type="InterPro" id="IPR036322">
    <property type="entry name" value="WD40_repeat_dom_sf"/>
</dbReference>
<organism evidence="5">
    <name type="scientific">Caenorhabditis remanei</name>
    <name type="common">Caenorhabditis vulgaris</name>
    <dbReference type="NCBI Taxonomy" id="31234"/>
    <lineage>
        <taxon>Eukaryota</taxon>
        <taxon>Metazoa</taxon>
        <taxon>Ecdysozoa</taxon>
        <taxon>Nematoda</taxon>
        <taxon>Chromadorea</taxon>
        <taxon>Rhabditida</taxon>
        <taxon>Rhabditina</taxon>
        <taxon>Rhabditomorpha</taxon>
        <taxon>Rhabditoidea</taxon>
        <taxon>Rhabditidae</taxon>
        <taxon>Peloderinae</taxon>
        <taxon>Caenorhabditis</taxon>
    </lineage>
</organism>
<dbReference type="PROSITE" id="PS50082">
    <property type="entry name" value="WD_REPEATS_2"/>
    <property type="match status" value="3"/>
</dbReference>
<dbReference type="KEGG" id="crq:GCK72_002486"/>
<sequence length="342" mass="38195">MFFFNFYLILKMTISSRERRCARLLTQADAISYFEKYKRVRTTDMKVQQCQSVAFNCDGTKLVCGAFDKKVSVANVDGGRLRFSWVGSSHTSSVEQVACSEKQPNMFASASADRNICVWDIRQSKPTHRISNKVGNFFISWSPCDQYFIFLDKDNRVNTVDIRSYQVVNTHDMKTFSHELTFHPLSNHVFVAESGGKVEILKFTGGALEPVTTIQAHSHQVDCLALSISKDGQKLAVGASDASCSLWDLDELICEKVIPRHDYGIRTVSFSCNGQLLASGSEDHSIDIAYVPDGSRCYEIKHTGETYSVAWHPTSLLLAYTASDGMDGRESTLVKTFGHSTV</sequence>
<dbReference type="EMBL" id="DS268416">
    <property type="protein sequence ID" value="EFP12627.1"/>
    <property type="molecule type" value="Genomic_DNA"/>
</dbReference>
<evidence type="ECO:0000256" key="1">
    <source>
        <dbReference type="ARBA" id="ARBA00022574"/>
    </source>
</evidence>